<evidence type="ECO:0000259" key="2">
    <source>
        <dbReference type="Pfam" id="PF12510"/>
    </source>
</evidence>
<name>A0A7K7VBL2_EUDEL</name>
<dbReference type="OrthoDB" id="10017054at2759"/>
<feature type="non-terminal residue" evidence="3">
    <location>
        <position position="1"/>
    </location>
</feature>
<protein>
    <submittedName>
        <fullName evidence="3">SMTN protein</fullName>
    </submittedName>
</protein>
<accession>A0A7K7VBL2</accession>
<dbReference type="SUPFAM" id="SSF47576">
    <property type="entry name" value="Calponin-homology domain, CH-domain"/>
    <property type="match status" value="1"/>
</dbReference>
<gene>
    <name evidence="3" type="primary">Smtn_0</name>
    <name evidence="3" type="ORF">EUDELE_R00387</name>
</gene>
<evidence type="ECO:0000313" key="4">
    <source>
        <dbReference type="Proteomes" id="UP000533954"/>
    </source>
</evidence>
<feature type="compositionally biased region" description="Low complexity" evidence="1">
    <location>
        <begin position="155"/>
        <end position="174"/>
    </location>
</feature>
<dbReference type="Pfam" id="PF12510">
    <property type="entry name" value="Smoothelin"/>
    <property type="match status" value="1"/>
</dbReference>
<feature type="compositionally biased region" description="Low complexity" evidence="1">
    <location>
        <begin position="131"/>
        <end position="146"/>
    </location>
</feature>
<feature type="compositionally biased region" description="Polar residues" evidence="1">
    <location>
        <begin position="103"/>
        <end position="123"/>
    </location>
</feature>
<evidence type="ECO:0000256" key="1">
    <source>
        <dbReference type="SAM" id="MobiDB-lite"/>
    </source>
</evidence>
<feature type="non-terminal residue" evidence="3">
    <location>
        <position position="334"/>
    </location>
</feature>
<organism evidence="3 4">
    <name type="scientific">Eudromia elegans</name>
    <name type="common">Elegant crested-tinamou</name>
    <dbReference type="NCBI Taxonomy" id="8805"/>
    <lineage>
        <taxon>Eukaryota</taxon>
        <taxon>Metazoa</taxon>
        <taxon>Chordata</taxon>
        <taxon>Craniata</taxon>
        <taxon>Vertebrata</taxon>
        <taxon>Euteleostomi</taxon>
        <taxon>Archelosauria</taxon>
        <taxon>Archosauria</taxon>
        <taxon>Dinosauria</taxon>
        <taxon>Saurischia</taxon>
        <taxon>Theropoda</taxon>
        <taxon>Coelurosauria</taxon>
        <taxon>Aves</taxon>
        <taxon>Palaeognathae</taxon>
        <taxon>Tinamiformes</taxon>
        <taxon>Tinamidae</taxon>
        <taxon>Eudromia</taxon>
    </lineage>
</organism>
<dbReference type="InterPro" id="IPR036872">
    <property type="entry name" value="CH_dom_sf"/>
</dbReference>
<dbReference type="EMBL" id="VZSX01000070">
    <property type="protein sequence ID" value="NXA37942.1"/>
    <property type="molecule type" value="Genomic_DNA"/>
</dbReference>
<sequence>MEPEALEEPPAPRAERELPNGTQKAQVREPEKRSKLSAEELSRIEDEEALDRMLDQTTDFEERRLIRTAMRELRQRKRDQRERERSQQLQELKGQAGRAGHSAESTSTRSSQVADGSARSTLTKTERLVQSSDGTKTSRTTTTESSYVKRQDNGSSTLVQTKSSYSSSSKKTGSIFDREDESASRQSSLAALERRQAEKKKELMKAQSLPKTSTSQARKAMVEKLQKEGGSAAGPGPPAPRTPGACGSRGACAGPRTDYVSLVFSLPPPFPDWAAVTGFPLSLPCPRKHADCPQLLDVEDMIRMREPDWKCVYTYIQEFYRCLVQKGLVKTKKS</sequence>
<dbReference type="InterPro" id="IPR022189">
    <property type="entry name" value="SMTN"/>
</dbReference>
<keyword evidence="4" id="KW-1185">Reference proteome</keyword>
<comment type="caution">
    <text evidence="3">The sequence shown here is derived from an EMBL/GenBank/DDBJ whole genome shotgun (WGS) entry which is preliminary data.</text>
</comment>
<feature type="compositionally biased region" description="Basic and acidic residues" evidence="1">
    <location>
        <begin position="192"/>
        <end position="204"/>
    </location>
</feature>
<dbReference type="AlphaFoldDB" id="A0A7K7VBL2"/>
<proteinExistence type="predicted"/>
<feature type="domain" description="Smoothelin" evidence="2">
    <location>
        <begin position="29"/>
        <end position="77"/>
    </location>
</feature>
<evidence type="ECO:0000313" key="3">
    <source>
        <dbReference type="EMBL" id="NXA37942.1"/>
    </source>
</evidence>
<feature type="compositionally biased region" description="Basic and acidic residues" evidence="1">
    <location>
        <begin position="26"/>
        <end position="86"/>
    </location>
</feature>
<feature type="region of interest" description="Disordered" evidence="1">
    <location>
        <begin position="1"/>
        <end position="249"/>
    </location>
</feature>
<reference evidence="3 4" key="1">
    <citation type="submission" date="2019-09" db="EMBL/GenBank/DDBJ databases">
        <title>Bird 10,000 Genomes (B10K) Project - Family phase.</title>
        <authorList>
            <person name="Zhang G."/>
        </authorList>
    </citation>
    <scope>NUCLEOTIDE SEQUENCE [LARGE SCALE GENOMIC DNA]</scope>
    <source>
        <strain evidence="3">B10K-LSUMZ-16893</strain>
    </source>
</reference>
<dbReference type="Proteomes" id="UP000533954">
    <property type="component" value="Unassembled WGS sequence"/>
</dbReference>
<dbReference type="Gene3D" id="1.10.418.10">
    <property type="entry name" value="Calponin-like domain"/>
    <property type="match status" value="1"/>
</dbReference>